<evidence type="ECO:0000313" key="10">
    <source>
        <dbReference type="Proteomes" id="UP000076929"/>
    </source>
</evidence>
<comment type="similarity">
    <text evidence="3 7">Belongs to the FPP/GGPP synthase family.</text>
</comment>
<dbReference type="AlphaFoldDB" id="A0A172QR62"/>
<dbReference type="GO" id="GO:0046872">
    <property type="term" value="F:metal ion binding"/>
    <property type="evidence" value="ECO:0007669"/>
    <property type="project" value="UniProtKB-KW"/>
</dbReference>
<dbReference type="STRING" id="1652495.ccrud_02460"/>
<accession>A0A172QR62</accession>
<dbReference type="SUPFAM" id="SSF48576">
    <property type="entry name" value="Terpenoid synthases"/>
    <property type="match status" value="1"/>
</dbReference>
<reference evidence="9 10" key="1">
    <citation type="submission" date="2016-05" db="EMBL/GenBank/DDBJ databases">
        <title>Complete genome sequence of Corynebacterium crudilactis, a new Corynebacterium species isolated from raw cow's milk.</title>
        <authorList>
            <person name="Christian R."/>
            <person name="Zimmermann J."/>
            <person name="Lipski A."/>
            <person name="Kalinowski J."/>
        </authorList>
    </citation>
    <scope>NUCLEOTIDE SEQUENCE [LARGE SCALE GENOMIC DNA]</scope>
    <source>
        <strain evidence="9 10">JZ16</strain>
    </source>
</reference>
<dbReference type="PANTHER" id="PTHR12001:SF69">
    <property type="entry name" value="ALL TRANS-POLYPRENYL-DIPHOSPHATE SYNTHASE PDSS1"/>
    <property type="match status" value="1"/>
</dbReference>
<evidence type="ECO:0000256" key="6">
    <source>
        <dbReference type="ARBA" id="ARBA00022842"/>
    </source>
</evidence>
<dbReference type="SFLD" id="SFLDG01017">
    <property type="entry name" value="Polyprenyl_Transferase_Like"/>
    <property type="match status" value="1"/>
</dbReference>
<evidence type="ECO:0000256" key="2">
    <source>
        <dbReference type="ARBA" id="ARBA00005128"/>
    </source>
</evidence>
<comment type="cofactor">
    <cofactor evidence="1">
        <name>Mg(2+)</name>
        <dbReference type="ChEBI" id="CHEBI:18420"/>
    </cofactor>
</comment>
<dbReference type="Proteomes" id="UP000076929">
    <property type="component" value="Chromosome"/>
</dbReference>
<dbReference type="EMBL" id="CP015622">
    <property type="protein sequence ID" value="ANE03185.1"/>
    <property type="molecule type" value="Genomic_DNA"/>
</dbReference>
<dbReference type="Pfam" id="PF00348">
    <property type="entry name" value="polyprenyl_synt"/>
    <property type="match status" value="1"/>
</dbReference>
<dbReference type="GO" id="GO:0004659">
    <property type="term" value="F:prenyltransferase activity"/>
    <property type="evidence" value="ECO:0007669"/>
    <property type="project" value="InterPro"/>
</dbReference>
<keyword evidence="6" id="KW-0460">Magnesium</keyword>
<organism evidence="9 10">
    <name type="scientific">Corynebacterium crudilactis</name>
    <dbReference type="NCBI Taxonomy" id="1652495"/>
    <lineage>
        <taxon>Bacteria</taxon>
        <taxon>Bacillati</taxon>
        <taxon>Actinomycetota</taxon>
        <taxon>Actinomycetes</taxon>
        <taxon>Mycobacteriales</taxon>
        <taxon>Corynebacteriaceae</taxon>
        <taxon>Corynebacterium</taxon>
    </lineage>
</organism>
<dbReference type="SFLD" id="SFLDS00005">
    <property type="entry name" value="Isoprenoid_Synthase_Type_I"/>
    <property type="match status" value="1"/>
</dbReference>
<evidence type="ECO:0000256" key="7">
    <source>
        <dbReference type="RuleBase" id="RU004466"/>
    </source>
</evidence>
<evidence type="ECO:0000256" key="8">
    <source>
        <dbReference type="SAM" id="MobiDB-lite"/>
    </source>
</evidence>
<protein>
    <submittedName>
        <fullName evidence="9">Geranylgeranyl pyrophosphate synthase</fullName>
    </submittedName>
</protein>
<dbReference type="InterPro" id="IPR000092">
    <property type="entry name" value="Polyprenyl_synt"/>
</dbReference>
<keyword evidence="5" id="KW-0479">Metal-binding</keyword>
<dbReference type="InterPro" id="IPR033749">
    <property type="entry name" value="Polyprenyl_synt_CS"/>
</dbReference>
<dbReference type="PROSITE" id="PS00444">
    <property type="entry name" value="POLYPRENYL_SYNTHASE_2"/>
    <property type="match status" value="1"/>
</dbReference>
<dbReference type="CDD" id="cd00685">
    <property type="entry name" value="Trans_IPPS_HT"/>
    <property type="match status" value="1"/>
</dbReference>
<dbReference type="OrthoDB" id="4497239at2"/>
<evidence type="ECO:0000256" key="5">
    <source>
        <dbReference type="ARBA" id="ARBA00022723"/>
    </source>
</evidence>
<dbReference type="KEGG" id="ccjz:ccrud_02460"/>
<comment type="pathway">
    <text evidence="2">Isoprenoid biosynthesis.</text>
</comment>
<evidence type="ECO:0000313" key="9">
    <source>
        <dbReference type="EMBL" id="ANE03185.1"/>
    </source>
</evidence>
<keyword evidence="10" id="KW-1185">Reference proteome</keyword>
<dbReference type="RefSeq" id="WP_066564386.1">
    <property type="nucleotide sequence ID" value="NZ_CP015622.1"/>
</dbReference>
<dbReference type="PANTHER" id="PTHR12001">
    <property type="entry name" value="GERANYLGERANYL PYROPHOSPHATE SYNTHASE"/>
    <property type="match status" value="1"/>
</dbReference>
<dbReference type="Gene3D" id="1.10.600.10">
    <property type="entry name" value="Farnesyl Diphosphate Synthase"/>
    <property type="match status" value="1"/>
</dbReference>
<evidence type="ECO:0000256" key="4">
    <source>
        <dbReference type="ARBA" id="ARBA00022679"/>
    </source>
</evidence>
<dbReference type="GO" id="GO:0008299">
    <property type="term" value="P:isoprenoid biosynthetic process"/>
    <property type="evidence" value="ECO:0007669"/>
    <property type="project" value="InterPro"/>
</dbReference>
<feature type="region of interest" description="Disordered" evidence="8">
    <location>
        <begin position="1"/>
        <end position="31"/>
    </location>
</feature>
<keyword evidence="4 7" id="KW-0808">Transferase</keyword>
<evidence type="ECO:0000256" key="1">
    <source>
        <dbReference type="ARBA" id="ARBA00001946"/>
    </source>
</evidence>
<sequence>MSSGRTVPTRSHGLGKEGVSTKGASQGEFGDPELTARINDAMVQVENQLHAELSSGEDFLVDKIMHLTRAGGKRFRPMFALLASQFGEKPLSDQVIKAAVVVEVTHLATLYHDDVMDEATMRRGVPSANARWDNSVAILAGDILLARASRIMSELGTETVAHFAETFEELVTGQMRETVGPRDSDPIEHYTNVIREKTGVLIASAGYLGSMHAGAAPEHIAALKNFGSAVGMIFQIVDDIIDIFSETHESGKTPGTDLREGVFTLPVLYALREDNPVGEELRSILTGPIEDDDTVNHVLELLSQSGGREAALKDIHHYMDVANAELDRLPDNSAKEALRELAKLSIKRVG</sequence>
<name>A0A172QR62_9CORY</name>
<gene>
    <name evidence="9" type="ORF">ccrud_02460</name>
</gene>
<proteinExistence type="inferred from homology"/>
<evidence type="ECO:0000256" key="3">
    <source>
        <dbReference type="ARBA" id="ARBA00006706"/>
    </source>
</evidence>
<dbReference type="InterPro" id="IPR008949">
    <property type="entry name" value="Isoprenoid_synthase_dom_sf"/>
</dbReference>